<protein>
    <submittedName>
        <fullName evidence="2">Uncharacterized protein</fullName>
    </submittedName>
</protein>
<gene>
    <name evidence="2" type="ORF">EG328_010810</name>
</gene>
<dbReference type="Proteomes" id="UP000447873">
    <property type="component" value="Unassembled WGS sequence"/>
</dbReference>
<name>A0A8H3V7E9_VENIN</name>
<reference evidence="2 3" key="1">
    <citation type="submission" date="2018-12" db="EMBL/GenBank/DDBJ databases">
        <title>Venturia inaequalis Genome Resource.</title>
        <authorList>
            <person name="Lichtner F.J."/>
        </authorList>
    </citation>
    <scope>NUCLEOTIDE SEQUENCE [LARGE SCALE GENOMIC DNA]</scope>
    <source>
        <strain evidence="2 3">120213</strain>
    </source>
</reference>
<dbReference type="AlphaFoldDB" id="A0A8H3V7E9"/>
<proteinExistence type="predicted"/>
<organism evidence="2 3">
    <name type="scientific">Venturia inaequalis</name>
    <name type="common">Apple scab fungus</name>
    <dbReference type="NCBI Taxonomy" id="5025"/>
    <lineage>
        <taxon>Eukaryota</taxon>
        <taxon>Fungi</taxon>
        <taxon>Dikarya</taxon>
        <taxon>Ascomycota</taxon>
        <taxon>Pezizomycotina</taxon>
        <taxon>Dothideomycetes</taxon>
        <taxon>Pleosporomycetidae</taxon>
        <taxon>Venturiales</taxon>
        <taxon>Venturiaceae</taxon>
        <taxon>Venturia</taxon>
    </lineage>
</organism>
<evidence type="ECO:0000256" key="1">
    <source>
        <dbReference type="SAM" id="MobiDB-lite"/>
    </source>
</evidence>
<comment type="caution">
    <text evidence="2">The sequence shown here is derived from an EMBL/GenBank/DDBJ whole genome shotgun (WGS) entry which is preliminary data.</text>
</comment>
<feature type="region of interest" description="Disordered" evidence="1">
    <location>
        <begin position="66"/>
        <end position="96"/>
    </location>
</feature>
<feature type="compositionally biased region" description="Basic and acidic residues" evidence="1">
    <location>
        <begin position="66"/>
        <end position="88"/>
    </location>
</feature>
<sequence length="160" mass="16836">MDYDSFALPSAVYTGVSAGLDSAVYTGVSLGCLRVCCIQGYSKRGVAVEEKTVLLVGKHVERIFPPASRKDMPPASKKDMPPASKKDMPPACRKVKPPEQAAKLSTWVHRPTAASASASAPHPRPPLALAASIRGLPLHRQSCPSETFAAAALLLVFAAA</sequence>
<evidence type="ECO:0000313" key="3">
    <source>
        <dbReference type="Proteomes" id="UP000447873"/>
    </source>
</evidence>
<accession>A0A8H3V7E9</accession>
<evidence type="ECO:0000313" key="2">
    <source>
        <dbReference type="EMBL" id="KAE9982528.1"/>
    </source>
</evidence>
<dbReference type="EMBL" id="WNWS01000074">
    <property type="protein sequence ID" value="KAE9982528.1"/>
    <property type="molecule type" value="Genomic_DNA"/>
</dbReference>